<evidence type="ECO:0000256" key="2">
    <source>
        <dbReference type="SAM" id="SignalP"/>
    </source>
</evidence>
<organism evidence="3 4">
    <name type="scientific">Dibothriocephalus latus</name>
    <name type="common">Fish tapeworm</name>
    <name type="synonym">Diphyllobothrium latum</name>
    <dbReference type="NCBI Taxonomy" id="60516"/>
    <lineage>
        <taxon>Eukaryota</taxon>
        <taxon>Metazoa</taxon>
        <taxon>Spiralia</taxon>
        <taxon>Lophotrochozoa</taxon>
        <taxon>Platyhelminthes</taxon>
        <taxon>Cestoda</taxon>
        <taxon>Eucestoda</taxon>
        <taxon>Diphyllobothriidea</taxon>
        <taxon>Diphyllobothriidae</taxon>
        <taxon>Dibothriocephalus</taxon>
    </lineage>
</organism>
<dbReference type="Proteomes" id="UP000281553">
    <property type="component" value="Unassembled WGS sequence"/>
</dbReference>
<sequence length="122" mass="13117">MEWANCVSSIRTFLAILFLILALALGRWPCGTILGTCLSSSEEEIYRSVGVLLATSLALNVVAFEVALVGCITEGTWARISVKVPASLGGIETLARVANYYAHEDQNYSPILAVISMCFTSI</sequence>
<dbReference type="EMBL" id="UYRU01006997">
    <property type="protein sequence ID" value="VDK40686.1"/>
    <property type="molecule type" value="Genomic_DNA"/>
</dbReference>
<keyword evidence="4" id="KW-1185">Reference proteome</keyword>
<proteinExistence type="predicted"/>
<evidence type="ECO:0000313" key="4">
    <source>
        <dbReference type="Proteomes" id="UP000281553"/>
    </source>
</evidence>
<feature type="chain" id="PRO_5018027574" evidence="2">
    <location>
        <begin position="27"/>
        <end position="122"/>
    </location>
</feature>
<keyword evidence="1" id="KW-0472">Membrane</keyword>
<reference evidence="3 4" key="1">
    <citation type="submission" date="2018-11" db="EMBL/GenBank/DDBJ databases">
        <authorList>
            <consortium name="Pathogen Informatics"/>
        </authorList>
    </citation>
    <scope>NUCLEOTIDE SEQUENCE [LARGE SCALE GENOMIC DNA]</scope>
</reference>
<keyword evidence="2" id="KW-0732">Signal</keyword>
<gene>
    <name evidence="3" type="ORF">DILT_LOCUS1162</name>
</gene>
<keyword evidence="1" id="KW-1133">Transmembrane helix</keyword>
<accession>A0A3P6PL78</accession>
<protein>
    <submittedName>
        <fullName evidence="3">Uncharacterized protein</fullName>
    </submittedName>
</protein>
<feature type="transmembrane region" description="Helical" evidence="1">
    <location>
        <begin position="50"/>
        <end position="73"/>
    </location>
</feature>
<evidence type="ECO:0000256" key="1">
    <source>
        <dbReference type="SAM" id="Phobius"/>
    </source>
</evidence>
<name>A0A3P6PL78_DIBLA</name>
<keyword evidence="1" id="KW-0812">Transmembrane</keyword>
<dbReference type="AlphaFoldDB" id="A0A3P6PL78"/>
<feature type="signal peptide" evidence="2">
    <location>
        <begin position="1"/>
        <end position="26"/>
    </location>
</feature>
<evidence type="ECO:0000313" key="3">
    <source>
        <dbReference type="EMBL" id="VDK40686.1"/>
    </source>
</evidence>